<evidence type="ECO:0000313" key="5">
    <source>
        <dbReference type="Proteomes" id="UP000228687"/>
    </source>
</evidence>
<gene>
    <name evidence="4" type="ORF">COT23_00890</name>
</gene>
<accession>A0A2H0Z0L0</accession>
<keyword evidence="2" id="KW-0812">Transmembrane</keyword>
<evidence type="ECO:0000256" key="1">
    <source>
        <dbReference type="SAM" id="MobiDB-lite"/>
    </source>
</evidence>
<feature type="signal peptide" evidence="3">
    <location>
        <begin position="1"/>
        <end position="27"/>
    </location>
</feature>
<evidence type="ECO:0000313" key="4">
    <source>
        <dbReference type="EMBL" id="PIS43522.1"/>
    </source>
</evidence>
<proteinExistence type="predicted"/>
<feature type="compositionally biased region" description="Low complexity" evidence="1">
    <location>
        <begin position="42"/>
        <end position="59"/>
    </location>
</feature>
<organism evidence="4 5">
    <name type="scientific">Candidatus Kaiserbacteria bacterium CG08_land_8_20_14_0_20_50_21</name>
    <dbReference type="NCBI Taxonomy" id="1974604"/>
    <lineage>
        <taxon>Bacteria</taxon>
        <taxon>Candidatus Kaiseribacteriota</taxon>
    </lineage>
</organism>
<keyword evidence="2" id="KW-0472">Membrane</keyword>
<name>A0A2H0Z0L0_9BACT</name>
<evidence type="ECO:0000256" key="3">
    <source>
        <dbReference type="SAM" id="SignalP"/>
    </source>
</evidence>
<dbReference type="AlphaFoldDB" id="A0A2H0Z0L0"/>
<dbReference type="Proteomes" id="UP000228687">
    <property type="component" value="Unassembled WGS sequence"/>
</dbReference>
<evidence type="ECO:0000256" key="2">
    <source>
        <dbReference type="SAM" id="Phobius"/>
    </source>
</evidence>
<feature type="chain" id="PRO_5013708781" evidence="3">
    <location>
        <begin position="28"/>
        <end position="164"/>
    </location>
</feature>
<sequence length="164" mass="17166">MSMRTFVFTTFFLLILGTYVPSASAFALIDQGAGGTNIDNSTQTPAPTTIAPQTQTPPASTGNTDSTITLINPLKGVDCSNGNGNCLVAFLTNILKFVIQIGTIVVVLMVVFVGYKFVAARGNDAKLIEARQMLLWTVVGALILLGAQAIALTIQATVQAISVS</sequence>
<feature type="transmembrane region" description="Helical" evidence="2">
    <location>
        <begin position="135"/>
        <end position="158"/>
    </location>
</feature>
<protein>
    <submittedName>
        <fullName evidence="4">Uncharacterized protein</fullName>
    </submittedName>
</protein>
<keyword evidence="3" id="KW-0732">Signal</keyword>
<feature type="transmembrane region" description="Helical" evidence="2">
    <location>
        <begin position="97"/>
        <end position="115"/>
    </location>
</feature>
<reference evidence="5" key="1">
    <citation type="submission" date="2017-09" db="EMBL/GenBank/DDBJ databases">
        <title>Depth-based differentiation of microbial function through sediment-hosted aquifers and enrichment of novel symbionts in the deep terrestrial subsurface.</title>
        <authorList>
            <person name="Probst A.J."/>
            <person name="Ladd B."/>
            <person name="Jarett J.K."/>
            <person name="Geller-Mcgrath D.E."/>
            <person name="Sieber C.M.K."/>
            <person name="Emerson J.B."/>
            <person name="Anantharaman K."/>
            <person name="Thomas B.C."/>
            <person name="Malmstrom R."/>
            <person name="Stieglmeier M."/>
            <person name="Klingl A."/>
            <person name="Woyke T."/>
            <person name="Ryan C.M."/>
            <person name="Banfield J.F."/>
        </authorList>
    </citation>
    <scope>NUCLEOTIDE SEQUENCE [LARGE SCALE GENOMIC DNA]</scope>
</reference>
<dbReference type="EMBL" id="PEXT01000016">
    <property type="protein sequence ID" value="PIS43522.1"/>
    <property type="molecule type" value="Genomic_DNA"/>
</dbReference>
<keyword evidence="2" id="KW-1133">Transmembrane helix</keyword>
<feature type="region of interest" description="Disordered" evidence="1">
    <location>
        <begin position="38"/>
        <end position="63"/>
    </location>
</feature>
<comment type="caution">
    <text evidence="4">The sequence shown here is derived from an EMBL/GenBank/DDBJ whole genome shotgun (WGS) entry which is preliminary data.</text>
</comment>